<feature type="transmembrane region" description="Helical" evidence="23">
    <location>
        <begin position="29"/>
        <end position="49"/>
    </location>
</feature>
<evidence type="ECO:0000256" key="5">
    <source>
        <dbReference type="ARBA" id="ARBA00011748"/>
    </source>
</evidence>
<keyword evidence="11" id="KW-0547">Nucleotide-binding</keyword>
<evidence type="ECO:0000256" key="7">
    <source>
        <dbReference type="ARBA" id="ARBA00022676"/>
    </source>
</evidence>
<keyword evidence="16" id="KW-0325">Glycoprotein</keyword>
<dbReference type="GO" id="GO:0016020">
    <property type="term" value="C:membrane"/>
    <property type="evidence" value="ECO:0007669"/>
    <property type="project" value="UniProtKB-SubCell"/>
</dbReference>
<comment type="similarity">
    <text evidence="4">Belongs to the glycosyltransferase 31 family. Beta3-Gal-T subfamily.</text>
</comment>
<dbReference type="PANTHER" id="PTHR23033">
    <property type="entry name" value="BETA1,3-GALACTOSYLTRANSFERASE"/>
    <property type="match status" value="1"/>
</dbReference>
<keyword evidence="9 23" id="KW-0812">Transmembrane</keyword>
<keyword evidence="7" id="KW-0328">Glycosyltransferase</keyword>
<evidence type="ECO:0000256" key="14">
    <source>
        <dbReference type="ARBA" id="ARBA00023136"/>
    </source>
</evidence>
<dbReference type="Gene3D" id="3.90.550.50">
    <property type="match status" value="1"/>
</dbReference>
<keyword evidence="26" id="KW-1185">Reference proteome</keyword>
<accession>A0ABD0YPM4</accession>
<dbReference type="InterPro" id="IPR026050">
    <property type="entry name" value="C1GALT1/C1GALT1_chp1"/>
</dbReference>
<keyword evidence="14 23" id="KW-0472">Membrane</keyword>
<gene>
    <name evidence="25" type="ORF">AAG570_009432</name>
</gene>
<evidence type="ECO:0000256" key="6">
    <source>
        <dbReference type="ARBA" id="ARBA00012557"/>
    </source>
</evidence>
<feature type="domain" description="Fringe-like glycosyltransferase" evidence="24">
    <location>
        <begin position="117"/>
        <end position="283"/>
    </location>
</feature>
<comment type="caution">
    <text evidence="25">The sequence shown here is derived from an EMBL/GenBank/DDBJ whole genome shotgun (WGS) entry which is preliminary data.</text>
</comment>
<dbReference type="GO" id="GO:0030145">
    <property type="term" value="F:manganese ion binding"/>
    <property type="evidence" value="ECO:0007669"/>
    <property type="project" value="UniProtKB-ARBA"/>
</dbReference>
<evidence type="ECO:0000256" key="11">
    <source>
        <dbReference type="ARBA" id="ARBA00022741"/>
    </source>
</evidence>
<keyword evidence="13 23" id="KW-1133">Transmembrane helix</keyword>
<keyword evidence="12" id="KW-0735">Signal-anchor</keyword>
<keyword evidence="10" id="KW-0479">Metal-binding</keyword>
<evidence type="ECO:0000256" key="21">
    <source>
        <dbReference type="ARBA" id="ARBA00043065"/>
    </source>
</evidence>
<evidence type="ECO:0000256" key="19">
    <source>
        <dbReference type="ARBA" id="ARBA00041226"/>
    </source>
</evidence>
<evidence type="ECO:0000256" key="22">
    <source>
        <dbReference type="ARBA" id="ARBA00059245"/>
    </source>
</evidence>
<evidence type="ECO:0000256" key="8">
    <source>
        <dbReference type="ARBA" id="ARBA00022679"/>
    </source>
</evidence>
<comment type="cofactor">
    <cofactor evidence="1">
        <name>Mn(2+)</name>
        <dbReference type="ChEBI" id="CHEBI:29035"/>
    </cofactor>
</comment>
<dbReference type="Proteomes" id="UP001558652">
    <property type="component" value="Unassembled WGS sequence"/>
</dbReference>
<evidence type="ECO:0000256" key="3">
    <source>
        <dbReference type="ARBA" id="ARBA00004922"/>
    </source>
</evidence>
<comment type="function">
    <text evidence="22">Glycosyltransferase that generates the core 1 O-glycan Gal-beta1-3GalNAc-alpha1-Ser/Thr (T antigen), which is a precursor for many extended O-glycans in glycoproteins.</text>
</comment>
<feature type="transmembrane region" description="Helical" evidence="23">
    <location>
        <begin position="6"/>
        <end position="22"/>
    </location>
</feature>
<dbReference type="GO" id="GO:0016263">
    <property type="term" value="F:glycoprotein-N-acetylgalactosamine 3-beta-galactosyltransferase activity"/>
    <property type="evidence" value="ECO:0007669"/>
    <property type="project" value="UniProtKB-EC"/>
</dbReference>
<evidence type="ECO:0000256" key="9">
    <source>
        <dbReference type="ARBA" id="ARBA00022692"/>
    </source>
</evidence>
<evidence type="ECO:0000256" key="12">
    <source>
        <dbReference type="ARBA" id="ARBA00022968"/>
    </source>
</evidence>
<dbReference type="InterPro" id="IPR003378">
    <property type="entry name" value="Fringe-like_glycosylTrfase"/>
</dbReference>
<evidence type="ECO:0000256" key="23">
    <source>
        <dbReference type="SAM" id="Phobius"/>
    </source>
</evidence>
<keyword evidence="17" id="KW-0464">Manganese</keyword>
<evidence type="ECO:0000259" key="24">
    <source>
        <dbReference type="Pfam" id="PF02434"/>
    </source>
</evidence>
<evidence type="ECO:0000256" key="1">
    <source>
        <dbReference type="ARBA" id="ARBA00001936"/>
    </source>
</evidence>
<dbReference type="FunFam" id="3.90.550.50:FF:000017">
    <property type="entry name" value="Glycoprotein-N-acetylgalactosamine 3-beta-galactosyltransferase 1"/>
    <property type="match status" value="1"/>
</dbReference>
<proteinExistence type="inferred from homology"/>
<dbReference type="EC" id="2.4.1.122" evidence="6"/>
<dbReference type="Pfam" id="PF02434">
    <property type="entry name" value="Fringe"/>
    <property type="match status" value="1"/>
</dbReference>
<comment type="pathway">
    <text evidence="3">Protein modification; protein glycosylation.</text>
</comment>
<evidence type="ECO:0000256" key="4">
    <source>
        <dbReference type="ARBA" id="ARBA00006462"/>
    </source>
</evidence>
<dbReference type="GO" id="GO:0000166">
    <property type="term" value="F:nucleotide binding"/>
    <property type="evidence" value="ECO:0007669"/>
    <property type="project" value="UniProtKB-KW"/>
</dbReference>
<evidence type="ECO:0000256" key="15">
    <source>
        <dbReference type="ARBA" id="ARBA00023157"/>
    </source>
</evidence>
<name>A0ABD0YPM4_9HEMI</name>
<comment type="subunit">
    <text evidence="5">Homodimer; disulfide-linked.</text>
</comment>
<dbReference type="PANTHER" id="PTHR23033:SF14">
    <property type="entry name" value="GLYCOPROTEIN-N-ACETYLGALACTOSAMINE 3-BETA-GALACTOSYLTRANSFERASE 1-RELATED"/>
    <property type="match status" value="1"/>
</dbReference>
<evidence type="ECO:0000256" key="16">
    <source>
        <dbReference type="ARBA" id="ARBA00023180"/>
    </source>
</evidence>
<reference evidence="25 26" key="1">
    <citation type="submission" date="2024-07" db="EMBL/GenBank/DDBJ databases">
        <title>Chromosome-level genome assembly of the water stick insect Ranatra chinensis (Heteroptera: Nepidae).</title>
        <authorList>
            <person name="Liu X."/>
        </authorList>
    </citation>
    <scope>NUCLEOTIDE SEQUENCE [LARGE SCALE GENOMIC DNA]</scope>
    <source>
        <strain evidence="25">Cailab_2021Rc</strain>
        <tissue evidence="25">Muscle</tissue>
    </source>
</reference>
<keyword evidence="15" id="KW-1015">Disulfide bond</keyword>
<evidence type="ECO:0000256" key="18">
    <source>
        <dbReference type="ARBA" id="ARBA00040898"/>
    </source>
</evidence>
<comment type="subcellular location">
    <subcellularLocation>
        <location evidence="2">Membrane</location>
        <topology evidence="2">Single-pass type II membrane protein</topology>
    </subcellularLocation>
</comment>
<dbReference type="AlphaFoldDB" id="A0ABD0YPM4"/>
<keyword evidence="8" id="KW-0808">Transferase</keyword>
<evidence type="ECO:0000256" key="2">
    <source>
        <dbReference type="ARBA" id="ARBA00004606"/>
    </source>
</evidence>
<evidence type="ECO:0000256" key="17">
    <source>
        <dbReference type="ARBA" id="ARBA00023211"/>
    </source>
</evidence>
<evidence type="ECO:0000313" key="25">
    <source>
        <dbReference type="EMBL" id="KAL1137736.1"/>
    </source>
</evidence>
<evidence type="ECO:0000313" key="26">
    <source>
        <dbReference type="Proteomes" id="UP001558652"/>
    </source>
</evidence>
<dbReference type="EMBL" id="JBFDAA010000004">
    <property type="protein sequence ID" value="KAL1137736.1"/>
    <property type="molecule type" value="Genomic_DNA"/>
</dbReference>
<protein>
    <recommendedName>
        <fullName evidence="18">Glycoprotein-N-acetylgalactosamine 3-beta-galactosyltransferase 1</fullName>
        <ecNumber evidence="6">2.4.1.122</ecNumber>
    </recommendedName>
    <alternativeName>
        <fullName evidence="20">Core 1 O-glycan T-synthase</fullName>
    </alternativeName>
    <alternativeName>
        <fullName evidence="21">Core 1 UDP-galactose:N-acetylgalactosamine-alpha-R beta 1,3-galactosyltransferase 1</fullName>
    </alternativeName>
    <alternativeName>
        <fullName evidence="19">Core 1 beta1,3-galactosyltransferase 1</fullName>
    </alternativeName>
</protein>
<evidence type="ECO:0000256" key="20">
    <source>
        <dbReference type="ARBA" id="ARBA00042009"/>
    </source>
</evidence>
<organism evidence="25 26">
    <name type="scientific">Ranatra chinensis</name>
    <dbReference type="NCBI Taxonomy" id="642074"/>
    <lineage>
        <taxon>Eukaryota</taxon>
        <taxon>Metazoa</taxon>
        <taxon>Ecdysozoa</taxon>
        <taxon>Arthropoda</taxon>
        <taxon>Hexapoda</taxon>
        <taxon>Insecta</taxon>
        <taxon>Pterygota</taxon>
        <taxon>Neoptera</taxon>
        <taxon>Paraneoptera</taxon>
        <taxon>Hemiptera</taxon>
        <taxon>Heteroptera</taxon>
        <taxon>Panheteroptera</taxon>
        <taxon>Nepomorpha</taxon>
        <taxon>Nepidae</taxon>
        <taxon>Ranatrinae</taxon>
        <taxon>Ranatra</taxon>
    </lineage>
</organism>
<sequence length="378" mass="43277">MYFNLSIKIFCILNLVSLLGGLRPVTGRNFFVVLAIGICLGFTFTYVLLHASSYNISELVLFPERQRFRGDAHHYSQLNDVEDIPAPVGHHSDDEEFHKGEDLVAKELAERVRVLCWIMTSPANHQKKARHVKETWGRRCNILVFMSSANDTSLPSVSLPVAEGRNNLWAKTKEAFKYVYNNYMDQIDWVMKADDDTYVIVENLRYMLADYNTSEPVYFGCRFRPYVKQGYMSGGAGYVLSKEALKRFVEDALPDEKNCRSDAGGAEDVEMGKCLEAVGVQAMDTRDSLGRGRFFPFVPEHHLIPGHSDPNFWYWKWIYYPSSEGLECCSDNAISFHYVPPNMMYVLDYLIYHLRPYGISNYASKSHATNVKNTQKPS</sequence>
<evidence type="ECO:0000256" key="13">
    <source>
        <dbReference type="ARBA" id="ARBA00022989"/>
    </source>
</evidence>
<evidence type="ECO:0000256" key="10">
    <source>
        <dbReference type="ARBA" id="ARBA00022723"/>
    </source>
</evidence>